<evidence type="ECO:0000256" key="1">
    <source>
        <dbReference type="PIRSR" id="PIRSR600917-52"/>
    </source>
</evidence>
<dbReference type="CDD" id="cd16142">
    <property type="entry name" value="ARS_like"/>
    <property type="match status" value="1"/>
</dbReference>
<feature type="region of interest" description="Disordered" evidence="2">
    <location>
        <begin position="310"/>
        <end position="329"/>
    </location>
</feature>
<dbReference type="InterPro" id="IPR052701">
    <property type="entry name" value="GAG_Ulvan_Degrading_Sulfatases"/>
</dbReference>
<dbReference type="EC" id="3.1.6.1" evidence="5"/>
<dbReference type="Gene3D" id="3.30.1120.10">
    <property type="match status" value="1"/>
</dbReference>
<accession>A0A1R7QAK6</accession>
<sequence length="516" mass="58320" precursor="true">MRKKIISRAIALAGGTLLSTALMAKPPNILVIMSDDVGMTNVSAYSHGIMGYNTPNIDRIAKEGIMFTDHYAQPSSTAGRASFITGQYPIRSGLTTVGRPGSPLGLKAETPTLAEVLKPLGYMNGQFGKNHLGDRNEHLPTVHGFDEFYGNLYHLNTEETFEQVDYPKDPEFRKKFGTRGVLHCYSSTTDDETTDPRFGKMGKQKCEDTGELSRKRMETVDDEFIAASVDFMKRSKKADKPFFVWLNPSRMHMFTHLRESHRYLAAKATSEEDMYGSGMIEHDMQVGQVLDEMKKMGVLDNTIIVYTTDNGPEHSAKNHGGTTPFRGEKMTTYEGGVRVPMMIRWPGHIPAGQVKNGIQANMDLFTTLAAIAGNTNVVEEMKTNRKQYIDGLNNLDYWTGKSVESKRNNFLYYHESTLRAVRINQWKLHLETSETYYDGYQKQKIPLIFNIRQDPYESFDSTTDRSQITQQKLWLGEPVEALLGQHVKSLMDYPPVQKATTLDFSKLVENLLSQKK</sequence>
<protein>
    <submittedName>
        <fullName evidence="5">Arylsulfatase</fullName>
        <ecNumber evidence="5">3.1.6.1</ecNumber>
    </submittedName>
</protein>
<evidence type="ECO:0000313" key="6">
    <source>
        <dbReference type="Proteomes" id="UP000196240"/>
    </source>
</evidence>
<dbReference type="Gene3D" id="3.40.720.10">
    <property type="entry name" value="Alkaline Phosphatase, subunit A"/>
    <property type="match status" value="1"/>
</dbReference>
<name>A0A1R7QAK6_ACIJO</name>
<evidence type="ECO:0000313" key="5">
    <source>
        <dbReference type="EMBL" id="SJX21277.1"/>
    </source>
</evidence>
<reference evidence="5 6" key="1">
    <citation type="submission" date="2017-02" db="EMBL/GenBank/DDBJ databases">
        <authorList>
            <person name="Peterson S.W."/>
        </authorList>
    </citation>
    <scope>NUCLEOTIDE SEQUENCE [LARGE SCALE GENOMIC DNA]</scope>
    <source>
        <strain evidence="5">C6</strain>
    </source>
</reference>
<feature type="modified residue" description="3-oxoalanine (Ser)" evidence="1">
    <location>
        <position position="76"/>
    </location>
</feature>
<dbReference type="PANTHER" id="PTHR43751:SF2">
    <property type="entry name" value="SULFATASE N-TERMINAL DOMAIN-CONTAINING PROTEIN"/>
    <property type="match status" value="1"/>
</dbReference>
<gene>
    <name evidence="5" type="primary">atsA_3</name>
    <name evidence="5" type="ORF">ACNJC6_00887</name>
</gene>
<evidence type="ECO:0000259" key="4">
    <source>
        <dbReference type="Pfam" id="PF00884"/>
    </source>
</evidence>
<feature type="signal peptide" evidence="3">
    <location>
        <begin position="1"/>
        <end position="24"/>
    </location>
</feature>
<dbReference type="InterPro" id="IPR017850">
    <property type="entry name" value="Alkaline_phosphatase_core_sf"/>
</dbReference>
<dbReference type="SUPFAM" id="SSF53649">
    <property type="entry name" value="Alkaline phosphatase-like"/>
    <property type="match status" value="1"/>
</dbReference>
<evidence type="ECO:0000256" key="3">
    <source>
        <dbReference type="SAM" id="SignalP"/>
    </source>
</evidence>
<dbReference type="Pfam" id="PF00884">
    <property type="entry name" value="Sulfatase"/>
    <property type="match status" value="1"/>
</dbReference>
<comment type="PTM">
    <text evidence="1">The conversion to 3-oxoalanine (also known as C-formylglycine, FGly), of a serine or cysteine residue in prokaryotes and of a cysteine residue in eukaryotes, is critical for catalytic activity.</text>
</comment>
<keyword evidence="5" id="KW-0378">Hydrolase</keyword>
<dbReference type="RefSeq" id="WP_171304158.1">
    <property type="nucleotide sequence ID" value="NZ_FUUY01000002.1"/>
</dbReference>
<feature type="domain" description="Sulfatase N-terminal" evidence="4">
    <location>
        <begin position="27"/>
        <end position="373"/>
    </location>
</feature>
<feature type="chain" id="PRO_5012706826" evidence="3">
    <location>
        <begin position="25"/>
        <end position="516"/>
    </location>
</feature>
<dbReference type="Pfam" id="PF14707">
    <property type="entry name" value="Sulfatase_C"/>
    <property type="match status" value="1"/>
</dbReference>
<dbReference type="InterPro" id="IPR000917">
    <property type="entry name" value="Sulfatase_N"/>
</dbReference>
<proteinExistence type="predicted"/>
<dbReference type="Proteomes" id="UP000196240">
    <property type="component" value="Unassembled WGS sequence"/>
</dbReference>
<evidence type="ECO:0000256" key="2">
    <source>
        <dbReference type="SAM" id="MobiDB-lite"/>
    </source>
</evidence>
<dbReference type="PANTHER" id="PTHR43751">
    <property type="entry name" value="SULFATASE"/>
    <property type="match status" value="1"/>
</dbReference>
<dbReference type="AlphaFoldDB" id="A0A1R7QAK6"/>
<dbReference type="EMBL" id="FUUY01000002">
    <property type="protein sequence ID" value="SJX21277.1"/>
    <property type="molecule type" value="Genomic_DNA"/>
</dbReference>
<keyword evidence="3" id="KW-0732">Signal</keyword>
<dbReference type="GO" id="GO:0004065">
    <property type="term" value="F:arylsulfatase activity"/>
    <property type="evidence" value="ECO:0007669"/>
    <property type="project" value="UniProtKB-EC"/>
</dbReference>
<organism evidence="5 6">
    <name type="scientific">Acinetobacter johnsonii</name>
    <dbReference type="NCBI Taxonomy" id="40214"/>
    <lineage>
        <taxon>Bacteria</taxon>
        <taxon>Pseudomonadati</taxon>
        <taxon>Pseudomonadota</taxon>
        <taxon>Gammaproteobacteria</taxon>
        <taxon>Moraxellales</taxon>
        <taxon>Moraxellaceae</taxon>
        <taxon>Acinetobacter</taxon>
    </lineage>
</organism>